<dbReference type="Pfam" id="PF20684">
    <property type="entry name" value="Fung_rhodopsin"/>
    <property type="match status" value="1"/>
</dbReference>
<dbReference type="OrthoDB" id="3923077at2759"/>
<comment type="similarity">
    <text evidence="5">Belongs to the SAT4 family.</text>
</comment>
<dbReference type="InterPro" id="IPR049326">
    <property type="entry name" value="Rhodopsin_dom_fungi"/>
</dbReference>
<feature type="domain" description="Rhodopsin" evidence="7">
    <location>
        <begin position="34"/>
        <end position="274"/>
    </location>
</feature>
<keyword evidence="3 6" id="KW-1133">Transmembrane helix</keyword>
<evidence type="ECO:0000259" key="7">
    <source>
        <dbReference type="Pfam" id="PF20684"/>
    </source>
</evidence>
<evidence type="ECO:0000256" key="2">
    <source>
        <dbReference type="ARBA" id="ARBA00022692"/>
    </source>
</evidence>
<gene>
    <name evidence="8" type="ORF">EV356DRAFT_437826</name>
</gene>
<comment type="subcellular location">
    <subcellularLocation>
        <location evidence="1">Membrane</location>
        <topology evidence="1">Multi-pass membrane protein</topology>
    </subcellularLocation>
</comment>
<dbReference type="Proteomes" id="UP000800092">
    <property type="component" value="Unassembled WGS sequence"/>
</dbReference>
<feature type="non-terminal residue" evidence="8">
    <location>
        <position position="296"/>
    </location>
</feature>
<sequence length="296" mass="33082">MDLYKHYHAYGGRGPTCVRVGLSLGTLATILIILRIYVRLRINRTGTTALLWAIATWILSVTTEVFTILAALHGLGNHMTVIIEEGQAQNFLKFTWLTVFFFHIGIPTGKTAVAVFLMEIIGLAYVKMRWILMSIAAMNYLISVPIAIYSQLHCNPINALWNPLKQQQCNTHMYVLLSYVSGSIAALSDILLALLPIYILWSLQIDRKLKQVLCVLLSLGIVAAIAAIVRTWATSFLEGEDASYHLGILFEWGQVEGWLVLIAMSVPPTWPLVKPYYERFGLVSSRNSSRTTGKTP</sequence>
<keyword evidence="9" id="KW-1185">Reference proteome</keyword>
<evidence type="ECO:0000256" key="6">
    <source>
        <dbReference type="SAM" id="Phobius"/>
    </source>
</evidence>
<evidence type="ECO:0000256" key="5">
    <source>
        <dbReference type="ARBA" id="ARBA00038359"/>
    </source>
</evidence>
<dbReference type="EMBL" id="ML991875">
    <property type="protein sequence ID" value="KAF2229101.1"/>
    <property type="molecule type" value="Genomic_DNA"/>
</dbReference>
<feature type="transmembrane region" description="Helical" evidence="6">
    <location>
        <begin position="94"/>
        <end position="118"/>
    </location>
</feature>
<feature type="transmembrane region" description="Helical" evidence="6">
    <location>
        <begin position="172"/>
        <end position="201"/>
    </location>
</feature>
<dbReference type="InterPro" id="IPR052337">
    <property type="entry name" value="SAT4-like"/>
</dbReference>
<evidence type="ECO:0000313" key="8">
    <source>
        <dbReference type="EMBL" id="KAF2229101.1"/>
    </source>
</evidence>
<organism evidence="8 9">
    <name type="scientific">Viridothelium virens</name>
    <name type="common">Speckled blister lichen</name>
    <name type="synonym">Trypethelium virens</name>
    <dbReference type="NCBI Taxonomy" id="1048519"/>
    <lineage>
        <taxon>Eukaryota</taxon>
        <taxon>Fungi</taxon>
        <taxon>Dikarya</taxon>
        <taxon>Ascomycota</taxon>
        <taxon>Pezizomycotina</taxon>
        <taxon>Dothideomycetes</taxon>
        <taxon>Dothideomycetes incertae sedis</taxon>
        <taxon>Trypetheliales</taxon>
        <taxon>Trypetheliaceae</taxon>
        <taxon>Viridothelium</taxon>
    </lineage>
</organism>
<dbReference type="GO" id="GO:0016020">
    <property type="term" value="C:membrane"/>
    <property type="evidence" value="ECO:0007669"/>
    <property type="project" value="UniProtKB-SubCell"/>
</dbReference>
<dbReference type="PANTHER" id="PTHR33048:SF165">
    <property type="entry name" value="INTEGRAL MEMBRANE PROTEIN"/>
    <property type="match status" value="1"/>
</dbReference>
<keyword evidence="2 6" id="KW-0812">Transmembrane</keyword>
<feature type="transmembrane region" description="Helical" evidence="6">
    <location>
        <begin position="130"/>
        <end position="152"/>
    </location>
</feature>
<proteinExistence type="inferred from homology"/>
<evidence type="ECO:0000313" key="9">
    <source>
        <dbReference type="Proteomes" id="UP000800092"/>
    </source>
</evidence>
<keyword evidence="4 6" id="KW-0472">Membrane</keyword>
<evidence type="ECO:0000256" key="1">
    <source>
        <dbReference type="ARBA" id="ARBA00004141"/>
    </source>
</evidence>
<accession>A0A6A6GTW9</accession>
<feature type="transmembrane region" description="Helical" evidence="6">
    <location>
        <begin position="50"/>
        <end position="74"/>
    </location>
</feature>
<reference evidence="8" key="1">
    <citation type="journal article" date="2020" name="Stud. Mycol.">
        <title>101 Dothideomycetes genomes: a test case for predicting lifestyles and emergence of pathogens.</title>
        <authorList>
            <person name="Haridas S."/>
            <person name="Albert R."/>
            <person name="Binder M."/>
            <person name="Bloem J."/>
            <person name="Labutti K."/>
            <person name="Salamov A."/>
            <person name="Andreopoulos B."/>
            <person name="Baker S."/>
            <person name="Barry K."/>
            <person name="Bills G."/>
            <person name="Bluhm B."/>
            <person name="Cannon C."/>
            <person name="Castanera R."/>
            <person name="Culley D."/>
            <person name="Daum C."/>
            <person name="Ezra D."/>
            <person name="Gonzalez J."/>
            <person name="Henrissat B."/>
            <person name="Kuo A."/>
            <person name="Liang C."/>
            <person name="Lipzen A."/>
            <person name="Lutzoni F."/>
            <person name="Magnuson J."/>
            <person name="Mondo S."/>
            <person name="Nolan M."/>
            <person name="Ohm R."/>
            <person name="Pangilinan J."/>
            <person name="Park H.-J."/>
            <person name="Ramirez L."/>
            <person name="Alfaro M."/>
            <person name="Sun H."/>
            <person name="Tritt A."/>
            <person name="Yoshinaga Y."/>
            <person name="Zwiers L.-H."/>
            <person name="Turgeon B."/>
            <person name="Goodwin S."/>
            <person name="Spatafora J."/>
            <person name="Crous P."/>
            <person name="Grigoriev I."/>
        </authorList>
    </citation>
    <scope>NUCLEOTIDE SEQUENCE</scope>
    <source>
        <strain evidence="8">Tuck. ex Michener</strain>
    </source>
</reference>
<dbReference type="PANTHER" id="PTHR33048">
    <property type="entry name" value="PTH11-LIKE INTEGRAL MEMBRANE PROTEIN (AFU_ORTHOLOGUE AFUA_5G11245)"/>
    <property type="match status" value="1"/>
</dbReference>
<feature type="transmembrane region" description="Helical" evidence="6">
    <location>
        <begin position="20"/>
        <end position="38"/>
    </location>
</feature>
<protein>
    <recommendedName>
        <fullName evidence="7">Rhodopsin domain-containing protein</fullName>
    </recommendedName>
</protein>
<evidence type="ECO:0000256" key="4">
    <source>
        <dbReference type="ARBA" id="ARBA00023136"/>
    </source>
</evidence>
<name>A0A6A6GTW9_VIRVR</name>
<evidence type="ECO:0000256" key="3">
    <source>
        <dbReference type="ARBA" id="ARBA00022989"/>
    </source>
</evidence>
<feature type="transmembrane region" description="Helical" evidence="6">
    <location>
        <begin position="213"/>
        <end position="237"/>
    </location>
</feature>
<dbReference type="AlphaFoldDB" id="A0A6A6GTW9"/>